<proteinExistence type="inferred from homology"/>
<evidence type="ECO:0000313" key="9">
    <source>
        <dbReference type="EMBL" id="CEP62600.1"/>
    </source>
</evidence>
<comment type="similarity">
    <text evidence="4 7">Belongs to the glucosamine/galactosamine-6-phosphate isomerase family. 6-phosphogluconolactonase subfamily.</text>
</comment>
<dbReference type="InterPro" id="IPR005900">
    <property type="entry name" value="6-phosphogluconolactonase_DevB"/>
</dbReference>
<gene>
    <name evidence="9" type="ORF">LALA0_S05e09252g</name>
</gene>
<protein>
    <recommendedName>
        <fullName evidence="7">6-phosphogluconolactonase-like protein</fullName>
    </recommendedName>
</protein>
<dbReference type="InterPro" id="IPR037171">
    <property type="entry name" value="NagB/RpiA_transferase-like"/>
</dbReference>
<reference evidence="9 10" key="1">
    <citation type="submission" date="2014-12" db="EMBL/GenBank/DDBJ databases">
        <authorList>
            <person name="Neuveglise Cecile"/>
        </authorList>
    </citation>
    <scope>NUCLEOTIDE SEQUENCE [LARGE SCALE GENOMIC DNA]</scope>
    <source>
        <strain evidence="9 10">CBS 12615</strain>
    </source>
</reference>
<dbReference type="Pfam" id="PF01182">
    <property type="entry name" value="Glucosamine_iso"/>
    <property type="match status" value="1"/>
</dbReference>
<dbReference type="HOGENOM" id="CLU_053947_0_1_1"/>
<dbReference type="GeneID" id="34686070"/>
<dbReference type="AlphaFoldDB" id="A0A0C7N3R8"/>
<evidence type="ECO:0000256" key="6">
    <source>
        <dbReference type="ARBA" id="ARBA00022801"/>
    </source>
</evidence>
<accession>A0A0C7N3R8</accession>
<feature type="domain" description="Glucosamine/galactosamine-6-phosphate isomerase" evidence="8">
    <location>
        <begin position="9"/>
        <end position="228"/>
    </location>
</feature>
<organism evidence="9 10">
    <name type="scientific">Lachancea lanzarotensis</name>
    <dbReference type="NCBI Taxonomy" id="1245769"/>
    <lineage>
        <taxon>Eukaryota</taxon>
        <taxon>Fungi</taxon>
        <taxon>Dikarya</taxon>
        <taxon>Ascomycota</taxon>
        <taxon>Saccharomycotina</taxon>
        <taxon>Saccharomycetes</taxon>
        <taxon>Saccharomycetales</taxon>
        <taxon>Saccharomycetaceae</taxon>
        <taxon>Lachancea</taxon>
    </lineage>
</organism>
<dbReference type="Proteomes" id="UP000054304">
    <property type="component" value="Unassembled WGS sequence"/>
</dbReference>
<keyword evidence="5" id="KW-0963">Cytoplasm</keyword>
<evidence type="ECO:0000259" key="8">
    <source>
        <dbReference type="Pfam" id="PF01182"/>
    </source>
</evidence>
<evidence type="ECO:0000256" key="1">
    <source>
        <dbReference type="ARBA" id="ARBA00000832"/>
    </source>
</evidence>
<dbReference type="InterPro" id="IPR039104">
    <property type="entry name" value="6PGL"/>
</dbReference>
<sequence length="255" mass="28135">MASIYTYDNSKTLAHGLAQYIVAEQDKALEKGKRFNIAVSGGSQLKALNAGLIQDPQFKDKIQWSHWHVYFCDERIVALENDDSNYGGFKKQVLDPLLSVDGALGPTCYAINESLVGLSENDRVAAEYESLLPDHFDLILLGCGPDGHTCSLFPGKTHEYLLQEREKRVAWCHSSPKPPADRITFTLPVLESAQALCFVAEGASKQPILERVFEGHDTTLPAGLVTEHYQSSVSWFVDAAAVKDVSIKKETYSGN</sequence>
<dbReference type="GO" id="GO:0005975">
    <property type="term" value="P:carbohydrate metabolic process"/>
    <property type="evidence" value="ECO:0007669"/>
    <property type="project" value="InterPro"/>
</dbReference>
<name>A0A0C7N3R8_9SACH</name>
<dbReference type="NCBIfam" id="TIGR01198">
    <property type="entry name" value="pgl"/>
    <property type="match status" value="1"/>
</dbReference>
<dbReference type="EMBL" id="LN736364">
    <property type="protein sequence ID" value="CEP62600.1"/>
    <property type="molecule type" value="Genomic_DNA"/>
</dbReference>
<dbReference type="CDD" id="cd01400">
    <property type="entry name" value="6PGL"/>
    <property type="match status" value="1"/>
</dbReference>
<evidence type="ECO:0000256" key="5">
    <source>
        <dbReference type="ARBA" id="ARBA00022490"/>
    </source>
</evidence>
<dbReference type="GO" id="GO:0006098">
    <property type="term" value="P:pentose-phosphate shunt"/>
    <property type="evidence" value="ECO:0007669"/>
    <property type="project" value="InterPro"/>
</dbReference>
<dbReference type="PANTHER" id="PTHR11054:SF24">
    <property type="entry name" value="6-PHOSPHOGLUCONOLACTONASE 3-RELATED"/>
    <property type="match status" value="1"/>
</dbReference>
<dbReference type="SUPFAM" id="SSF100950">
    <property type="entry name" value="NagB/RpiA/CoA transferase-like"/>
    <property type="match status" value="1"/>
</dbReference>
<dbReference type="FunFam" id="3.40.50.1360:FF:000005">
    <property type="entry name" value="6-phosphogluconolactonase"/>
    <property type="match status" value="1"/>
</dbReference>
<keyword evidence="6" id="KW-0378">Hydrolase</keyword>
<dbReference type="Gene3D" id="3.40.50.1360">
    <property type="match status" value="1"/>
</dbReference>
<dbReference type="OrthoDB" id="432544at2759"/>
<comment type="subcellular location">
    <subcellularLocation>
        <location evidence="2">Cytoplasm</location>
    </subcellularLocation>
</comment>
<evidence type="ECO:0000256" key="7">
    <source>
        <dbReference type="RuleBase" id="RU365095"/>
    </source>
</evidence>
<dbReference type="GO" id="GO:0005737">
    <property type="term" value="C:cytoplasm"/>
    <property type="evidence" value="ECO:0007669"/>
    <property type="project" value="UniProtKB-SubCell"/>
</dbReference>
<evidence type="ECO:0000256" key="2">
    <source>
        <dbReference type="ARBA" id="ARBA00004496"/>
    </source>
</evidence>
<dbReference type="RefSeq" id="XP_022628825.1">
    <property type="nucleotide sequence ID" value="XM_022772508.1"/>
</dbReference>
<dbReference type="GO" id="GO:0017057">
    <property type="term" value="F:6-phosphogluconolactonase activity"/>
    <property type="evidence" value="ECO:0007669"/>
    <property type="project" value="UniProtKB-EC"/>
</dbReference>
<evidence type="ECO:0000313" key="10">
    <source>
        <dbReference type="Proteomes" id="UP000054304"/>
    </source>
</evidence>
<dbReference type="PANTHER" id="PTHR11054">
    <property type="entry name" value="6-PHOSPHOGLUCONOLACTONASE"/>
    <property type="match status" value="1"/>
</dbReference>
<comment type="catalytic activity">
    <reaction evidence="1">
        <text>6-phospho-D-glucono-1,5-lactone + H2O = 6-phospho-D-gluconate + H(+)</text>
        <dbReference type="Rhea" id="RHEA:12556"/>
        <dbReference type="ChEBI" id="CHEBI:15377"/>
        <dbReference type="ChEBI" id="CHEBI:15378"/>
        <dbReference type="ChEBI" id="CHEBI:57955"/>
        <dbReference type="ChEBI" id="CHEBI:58759"/>
        <dbReference type="EC" id="3.1.1.31"/>
    </reaction>
</comment>
<dbReference type="STRING" id="1245769.A0A0C7N3R8"/>
<dbReference type="InterPro" id="IPR006148">
    <property type="entry name" value="Glc/Gal-6P_isomerase"/>
</dbReference>
<comment type="pathway">
    <text evidence="3">Carbohydrate degradation; pentose phosphate pathway; D-ribulose 5-phosphate from D-glucose 6-phosphate (oxidative stage): step 2/3.</text>
</comment>
<evidence type="ECO:0000256" key="3">
    <source>
        <dbReference type="ARBA" id="ARBA00004961"/>
    </source>
</evidence>
<keyword evidence="10" id="KW-1185">Reference proteome</keyword>
<evidence type="ECO:0000256" key="4">
    <source>
        <dbReference type="ARBA" id="ARBA00010662"/>
    </source>
</evidence>